<keyword evidence="2" id="KW-1133">Transmembrane helix</keyword>
<feature type="transmembrane region" description="Helical" evidence="2">
    <location>
        <begin position="283"/>
        <end position="301"/>
    </location>
</feature>
<feature type="compositionally biased region" description="Low complexity" evidence="1">
    <location>
        <begin position="392"/>
        <end position="404"/>
    </location>
</feature>
<dbReference type="EMBL" id="JAAAJB010000300">
    <property type="protein sequence ID" value="KAG0259040.1"/>
    <property type="molecule type" value="Genomic_DNA"/>
</dbReference>
<keyword evidence="2" id="KW-0812">Transmembrane</keyword>
<name>A0A9P6Q3G2_9FUNG</name>
<proteinExistence type="predicted"/>
<feature type="transmembrane region" description="Helical" evidence="2">
    <location>
        <begin position="157"/>
        <end position="184"/>
    </location>
</feature>
<comment type="caution">
    <text evidence="3">The sequence shown here is derived from an EMBL/GenBank/DDBJ whole genome shotgun (WGS) entry which is preliminary data.</text>
</comment>
<organism evidence="3 4">
    <name type="scientific">Actinomortierella ambigua</name>
    <dbReference type="NCBI Taxonomy" id="1343610"/>
    <lineage>
        <taxon>Eukaryota</taxon>
        <taxon>Fungi</taxon>
        <taxon>Fungi incertae sedis</taxon>
        <taxon>Mucoromycota</taxon>
        <taxon>Mortierellomycotina</taxon>
        <taxon>Mortierellomycetes</taxon>
        <taxon>Mortierellales</taxon>
        <taxon>Mortierellaceae</taxon>
        <taxon>Actinomortierella</taxon>
    </lineage>
</organism>
<gene>
    <name evidence="3" type="ORF">DFQ27_004333</name>
</gene>
<dbReference type="AlphaFoldDB" id="A0A9P6Q3G2"/>
<dbReference type="Proteomes" id="UP000807716">
    <property type="component" value="Unassembled WGS sequence"/>
</dbReference>
<accession>A0A9P6Q3G2</accession>
<feature type="transmembrane region" description="Helical" evidence="2">
    <location>
        <begin position="313"/>
        <end position="340"/>
    </location>
</feature>
<sequence>MDVEVGIVECDWRVDTSDCSRPHEFMLMQVVLGVCVVFYLILAAIAYGILWARKHYRLTPPGPVIDFKQPDGSIRPKPIEAFCVFSIAGLLIRSVSIILVIVDAFPDSTIVKELLSEISVCCAFPSWASLVIGIWYATPNLSAPGDNLRVRVPRPKVVNMIFFYLLFGPFLLDLPSVISSGIFLMKHEYVEANTAIAVHFITLGTVLLVATGLFYFTLNQLAEAIAEYSMPSDLINIHIGVTPTALDGSGGEIFVLSPLPESEREHSVWGTDLSKVRVRLINIRNVGTIVLFFYVAIYLAYGIARPMIHSHIVWNVFFCVCFNLDPGTPTIFVFFILSILHHRRAEAPKLRQVYSSGNTPVSSPMVAFTPTFRPTRPFAGLLRDELPSHYFSDGTSKSSTSNDSSRPESVTPPASPTGTNKGGGGGGGYGSKHRRSPLSPLPTAHLHFVTPRLNSFTDNKLFSLEDLDDVDTAVDSSTVQQDSTTSFDIESLLVKPPKTFEIPYPSPPCSSAKSDGSSSTRSHSSPPSQHSGV</sequence>
<keyword evidence="2" id="KW-0472">Membrane</keyword>
<feature type="transmembrane region" description="Helical" evidence="2">
    <location>
        <begin position="114"/>
        <end position="136"/>
    </location>
</feature>
<evidence type="ECO:0000256" key="2">
    <source>
        <dbReference type="SAM" id="Phobius"/>
    </source>
</evidence>
<protein>
    <recommendedName>
        <fullName evidence="5">Transmembrane protein</fullName>
    </recommendedName>
</protein>
<feature type="transmembrane region" description="Helical" evidence="2">
    <location>
        <begin position="81"/>
        <end position="102"/>
    </location>
</feature>
<reference evidence="3" key="1">
    <citation type="journal article" date="2020" name="Fungal Divers.">
        <title>Resolving the Mortierellaceae phylogeny through synthesis of multi-gene phylogenetics and phylogenomics.</title>
        <authorList>
            <person name="Vandepol N."/>
            <person name="Liber J."/>
            <person name="Desiro A."/>
            <person name="Na H."/>
            <person name="Kennedy M."/>
            <person name="Barry K."/>
            <person name="Grigoriev I.V."/>
            <person name="Miller A.N."/>
            <person name="O'Donnell K."/>
            <person name="Stajich J.E."/>
            <person name="Bonito G."/>
        </authorList>
    </citation>
    <scope>NUCLEOTIDE SEQUENCE</scope>
    <source>
        <strain evidence="3">BC1065</strain>
    </source>
</reference>
<feature type="compositionally biased region" description="Low complexity" evidence="1">
    <location>
        <begin position="514"/>
        <end position="533"/>
    </location>
</feature>
<evidence type="ECO:0000313" key="3">
    <source>
        <dbReference type="EMBL" id="KAG0259040.1"/>
    </source>
</evidence>
<feature type="region of interest" description="Disordered" evidence="1">
    <location>
        <begin position="498"/>
        <end position="533"/>
    </location>
</feature>
<feature type="region of interest" description="Disordered" evidence="1">
    <location>
        <begin position="392"/>
        <end position="443"/>
    </location>
</feature>
<feature type="transmembrane region" description="Helical" evidence="2">
    <location>
        <begin position="26"/>
        <end position="50"/>
    </location>
</feature>
<evidence type="ECO:0008006" key="5">
    <source>
        <dbReference type="Google" id="ProtNLM"/>
    </source>
</evidence>
<dbReference type="OrthoDB" id="2418095at2759"/>
<feature type="transmembrane region" description="Helical" evidence="2">
    <location>
        <begin position="196"/>
        <end position="218"/>
    </location>
</feature>
<keyword evidence="4" id="KW-1185">Reference proteome</keyword>
<evidence type="ECO:0000256" key="1">
    <source>
        <dbReference type="SAM" id="MobiDB-lite"/>
    </source>
</evidence>
<feature type="compositionally biased region" description="Gly residues" evidence="1">
    <location>
        <begin position="420"/>
        <end position="430"/>
    </location>
</feature>
<evidence type="ECO:0000313" key="4">
    <source>
        <dbReference type="Proteomes" id="UP000807716"/>
    </source>
</evidence>